<organism evidence="9 10">
    <name type="scientific">Halobacillus salinus</name>
    <dbReference type="NCBI Taxonomy" id="192814"/>
    <lineage>
        <taxon>Bacteria</taxon>
        <taxon>Bacillati</taxon>
        <taxon>Bacillota</taxon>
        <taxon>Bacilli</taxon>
        <taxon>Bacillales</taxon>
        <taxon>Bacillaceae</taxon>
        <taxon>Halobacillus</taxon>
    </lineage>
</organism>
<dbReference type="InterPro" id="IPR004841">
    <property type="entry name" value="AA-permease/SLC12A_dom"/>
</dbReference>
<comment type="subcellular location">
    <subcellularLocation>
        <location evidence="1">Cell membrane</location>
        <topology evidence="1">Multi-pass membrane protein</topology>
    </subcellularLocation>
</comment>
<evidence type="ECO:0000256" key="1">
    <source>
        <dbReference type="ARBA" id="ARBA00004651"/>
    </source>
</evidence>
<dbReference type="RefSeq" id="WP_135327947.1">
    <property type="nucleotide sequence ID" value="NZ_SRJC01000003.1"/>
</dbReference>
<dbReference type="Pfam" id="PF00324">
    <property type="entry name" value="AA_permease"/>
    <property type="match status" value="1"/>
</dbReference>
<evidence type="ECO:0000256" key="6">
    <source>
        <dbReference type="ARBA" id="ARBA00023136"/>
    </source>
</evidence>
<keyword evidence="3 7" id="KW-0812">Transmembrane</keyword>
<sequence length="429" mass="47076">MNKGLTWWKLSLIGVGCMIGTGYFLGSSLAVQQAGASVLFVFLAAGIVTWFVYQSLAKMTADHPEKGSFRTYSKQAFGDWAGFSNGWVYWSSEVLIMGSQLTALAIFARFWFPQVPVWVCAGVFSVLGLAVLYLGVQKVEDLENVFGVMKAAAIFMFVLLAGAALFGMFETEGSGIQEQPLEFLPEGITGVGVALLYAFYAFGGVEVMGLMASELKDPKEAEKSGRLMLLLLTTLYLLSFYFVVKLAPLNQIDTEESPFLTALKPLDWNWIAHVFNSILIIAGFSTMVASLYAITVMLTTLAEEGDAPKLFRKKGKESIPLPAFLLTTATVIGSVVLALLLPENIFTYITTAAGLMLLYNWMFILITYRKLMHVGEMRQWKVWGGVFGIMLAVIGTCFNPASRTGLWVSFLFLGVIAIATVVKHKTAHH</sequence>
<evidence type="ECO:0000256" key="3">
    <source>
        <dbReference type="ARBA" id="ARBA00022692"/>
    </source>
</evidence>
<dbReference type="GO" id="GO:0005886">
    <property type="term" value="C:plasma membrane"/>
    <property type="evidence" value="ECO:0007669"/>
    <property type="project" value="UniProtKB-SubCell"/>
</dbReference>
<feature type="domain" description="Amino acid permease/ SLC12A" evidence="8">
    <location>
        <begin position="11"/>
        <end position="392"/>
    </location>
</feature>
<dbReference type="GO" id="GO:0006865">
    <property type="term" value="P:amino acid transport"/>
    <property type="evidence" value="ECO:0007669"/>
    <property type="project" value="UniProtKB-KW"/>
</dbReference>
<evidence type="ECO:0000313" key="10">
    <source>
        <dbReference type="Proteomes" id="UP000297982"/>
    </source>
</evidence>
<name>A0A4Z0GYH6_9BACI</name>
<keyword evidence="4" id="KW-0029">Amino-acid transport</keyword>
<reference evidence="9 10" key="1">
    <citation type="journal article" date="2003" name="Int. J. Syst. Evol. Microbiol.">
        <title>Halobacillus salinus sp. nov., isolated from a salt lake on the coast of the East Sea in Korea.</title>
        <authorList>
            <person name="Yoon J.H."/>
            <person name="Kang K.H."/>
            <person name="Park Y.H."/>
        </authorList>
    </citation>
    <scope>NUCLEOTIDE SEQUENCE [LARGE SCALE GENOMIC DNA]</scope>
    <source>
        <strain evidence="9 10">HSL-3</strain>
    </source>
</reference>
<dbReference type="Proteomes" id="UP000297982">
    <property type="component" value="Unassembled WGS sequence"/>
</dbReference>
<feature type="transmembrane region" description="Helical" evidence="7">
    <location>
        <begin position="116"/>
        <end position="136"/>
    </location>
</feature>
<feature type="transmembrane region" description="Helical" evidence="7">
    <location>
        <begin position="189"/>
        <end position="212"/>
    </location>
</feature>
<evidence type="ECO:0000313" key="9">
    <source>
        <dbReference type="EMBL" id="TGB02271.1"/>
    </source>
</evidence>
<feature type="transmembrane region" description="Helical" evidence="7">
    <location>
        <begin position="148"/>
        <end position="169"/>
    </location>
</feature>
<feature type="transmembrane region" description="Helical" evidence="7">
    <location>
        <begin position="319"/>
        <end position="339"/>
    </location>
</feature>
<dbReference type="GO" id="GO:0055085">
    <property type="term" value="P:transmembrane transport"/>
    <property type="evidence" value="ECO:0007669"/>
    <property type="project" value="InterPro"/>
</dbReference>
<gene>
    <name evidence="9" type="ORF">E4663_13075</name>
</gene>
<feature type="transmembrane region" description="Helical" evidence="7">
    <location>
        <begin position="404"/>
        <end position="422"/>
    </location>
</feature>
<evidence type="ECO:0000256" key="2">
    <source>
        <dbReference type="ARBA" id="ARBA00022448"/>
    </source>
</evidence>
<dbReference type="PANTHER" id="PTHR43495">
    <property type="entry name" value="GABA PERMEASE"/>
    <property type="match status" value="1"/>
</dbReference>
<keyword evidence="5 7" id="KW-1133">Transmembrane helix</keyword>
<dbReference type="Gene3D" id="1.20.1740.10">
    <property type="entry name" value="Amino acid/polyamine transporter I"/>
    <property type="match status" value="1"/>
</dbReference>
<evidence type="ECO:0000256" key="4">
    <source>
        <dbReference type="ARBA" id="ARBA00022970"/>
    </source>
</evidence>
<feature type="transmembrane region" description="Helical" evidence="7">
    <location>
        <begin position="87"/>
        <end position="110"/>
    </location>
</feature>
<feature type="transmembrane region" description="Helical" evidence="7">
    <location>
        <begin position="270"/>
        <end position="298"/>
    </location>
</feature>
<accession>A0A4Z0GYH6</accession>
<evidence type="ECO:0000256" key="5">
    <source>
        <dbReference type="ARBA" id="ARBA00022989"/>
    </source>
</evidence>
<keyword evidence="6 7" id="KW-0472">Membrane</keyword>
<proteinExistence type="predicted"/>
<protein>
    <submittedName>
        <fullName evidence="9">Amino acid permease</fullName>
    </submittedName>
</protein>
<feature type="transmembrane region" description="Helical" evidence="7">
    <location>
        <begin position="380"/>
        <end position="398"/>
    </location>
</feature>
<dbReference type="PANTHER" id="PTHR43495:SF5">
    <property type="entry name" value="GAMMA-AMINOBUTYRIC ACID PERMEASE"/>
    <property type="match status" value="1"/>
</dbReference>
<feature type="transmembrane region" description="Helical" evidence="7">
    <location>
        <begin position="345"/>
        <end position="368"/>
    </location>
</feature>
<dbReference type="AlphaFoldDB" id="A0A4Z0GYH6"/>
<comment type="caution">
    <text evidence="9">The sequence shown here is derived from an EMBL/GenBank/DDBJ whole genome shotgun (WGS) entry which is preliminary data.</text>
</comment>
<evidence type="ECO:0000259" key="8">
    <source>
        <dbReference type="Pfam" id="PF00324"/>
    </source>
</evidence>
<dbReference type="EMBL" id="SRJC01000003">
    <property type="protein sequence ID" value="TGB02271.1"/>
    <property type="molecule type" value="Genomic_DNA"/>
</dbReference>
<feature type="transmembrane region" description="Helical" evidence="7">
    <location>
        <begin position="224"/>
        <end position="244"/>
    </location>
</feature>
<dbReference type="STRING" id="192814.GCA_900166575_03451"/>
<keyword evidence="2" id="KW-0813">Transport</keyword>
<feature type="transmembrane region" description="Helical" evidence="7">
    <location>
        <begin position="7"/>
        <end position="25"/>
    </location>
</feature>
<feature type="transmembrane region" description="Helical" evidence="7">
    <location>
        <begin position="31"/>
        <end position="53"/>
    </location>
</feature>
<keyword evidence="10" id="KW-1185">Reference proteome</keyword>
<dbReference type="PIRSF" id="PIRSF006060">
    <property type="entry name" value="AA_transporter"/>
    <property type="match status" value="1"/>
</dbReference>
<evidence type="ECO:0000256" key="7">
    <source>
        <dbReference type="SAM" id="Phobius"/>
    </source>
</evidence>